<protein>
    <submittedName>
        <fullName evidence="2">Uncharacterized protein</fullName>
    </submittedName>
</protein>
<sequence length="320" mass="36498">MQPVNLIDQIFDVDVYIGPLDYKKMVFTLDKTKYLKLWDFLKHICDTINHNSELVLVTEQEDRMIVDIDAIVKGQTLKIVKIPPDIKRFQEKITEMYQQQQQQMRMMRTPPGQGPPQAVSSTRGGGSVSQQNHIPPIPQQRLPPPQSNSSLQLLPKRRGRPPNPDKQQKHMQGGDAVYQNLLRNQQAANLGNGRQLSGYEQMNNNITTPTGNQQCQQAQSERQISQTPGIEEFYAIKSNEKNAIFQKFKRLSNSRGFDLQIPINNVMNGKEFMNIRCVIPGCPFKIMLCRDAENVMSSGNSNFLKIVELAGAHNHQLRQF</sequence>
<organism evidence="2 3">
    <name type="scientific">Stylonychia lemnae</name>
    <name type="common">Ciliate</name>
    <dbReference type="NCBI Taxonomy" id="5949"/>
    <lineage>
        <taxon>Eukaryota</taxon>
        <taxon>Sar</taxon>
        <taxon>Alveolata</taxon>
        <taxon>Ciliophora</taxon>
        <taxon>Intramacronucleata</taxon>
        <taxon>Spirotrichea</taxon>
        <taxon>Stichotrichia</taxon>
        <taxon>Sporadotrichida</taxon>
        <taxon>Oxytrichidae</taxon>
        <taxon>Stylonychinae</taxon>
        <taxon>Stylonychia</taxon>
    </lineage>
</organism>
<dbReference type="EMBL" id="CCKQ01008772">
    <property type="protein sequence ID" value="CDW80237.1"/>
    <property type="molecule type" value="Genomic_DNA"/>
</dbReference>
<dbReference type="InParanoid" id="A0A078AFD2"/>
<keyword evidence="3" id="KW-1185">Reference proteome</keyword>
<evidence type="ECO:0000313" key="3">
    <source>
        <dbReference type="Proteomes" id="UP000039865"/>
    </source>
</evidence>
<feature type="compositionally biased region" description="Low complexity" evidence="1">
    <location>
        <begin position="98"/>
        <end position="108"/>
    </location>
</feature>
<proteinExistence type="predicted"/>
<evidence type="ECO:0000313" key="2">
    <source>
        <dbReference type="EMBL" id="CDW80237.1"/>
    </source>
</evidence>
<evidence type="ECO:0000256" key="1">
    <source>
        <dbReference type="SAM" id="MobiDB-lite"/>
    </source>
</evidence>
<accession>A0A078AFD2</accession>
<feature type="compositionally biased region" description="Polar residues" evidence="1">
    <location>
        <begin position="118"/>
        <end position="133"/>
    </location>
</feature>
<feature type="compositionally biased region" description="Pro residues" evidence="1">
    <location>
        <begin position="135"/>
        <end position="146"/>
    </location>
</feature>
<feature type="region of interest" description="Disordered" evidence="1">
    <location>
        <begin position="97"/>
        <end position="173"/>
    </location>
</feature>
<reference evidence="2 3" key="1">
    <citation type="submission" date="2014-06" db="EMBL/GenBank/DDBJ databases">
        <authorList>
            <person name="Swart Estienne"/>
        </authorList>
    </citation>
    <scope>NUCLEOTIDE SEQUENCE [LARGE SCALE GENOMIC DNA]</scope>
    <source>
        <strain evidence="2 3">130c</strain>
    </source>
</reference>
<name>A0A078AFD2_STYLE</name>
<gene>
    <name evidence="2" type="primary">Contig14153.g15080</name>
    <name evidence="2" type="ORF">STYLEM_9233</name>
</gene>
<dbReference type="Proteomes" id="UP000039865">
    <property type="component" value="Unassembled WGS sequence"/>
</dbReference>
<dbReference type="AlphaFoldDB" id="A0A078AFD2"/>